<sequence length="162" mass="18343">MKKATPILEGPMTRGKLKRIEEKMQHKLATLKGQEEAQEGIVLYHLSNFQVGNLRHGPKPNSVDFSLASIFAAKPIVNFVAKSIARLRACLACILSLLCFGIQGVLEQVVSSFEIQGRKGTTMLEYVRRGVVDPCESWYDLKRLMRKRFVPPSYTRDLHNKL</sequence>
<accession>A0A371IA74</accession>
<evidence type="ECO:0000313" key="1">
    <source>
        <dbReference type="EMBL" id="RDY11939.1"/>
    </source>
</evidence>
<keyword evidence="2" id="KW-1185">Reference proteome</keyword>
<dbReference type="Proteomes" id="UP000257109">
    <property type="component" value="Unassembled WGS sequence"/>
</dbReference>
<feature type="non-terminal residue" evidence="1">
    <location>
        <position position="1"/>
    </location>
</feature>
<evidence type="ECO:0000313" key="2">
    <source>
        <dbReference type="Proteomes" id="UP000257109"/>
    </source>
</evidence>
<dbReference type="EMBL" id="QJKJ01000552">
    <property type="protein sequence ID" value="RDY11939.1"/>
    <property type="molecule type" value="Genomic_DNA"/>
</dbReference>
<protein>
    <recommendedName>
        <fullName evidence="3">Retrotransposon gag domain-containing protein</fullName>
    </recommendedName>
</protein>
<dbReference type="AlphaFoldDB" id="A0A371IA74"/>
<evidence type="ECO:0008006" key="3">
    <source>
        <dbReference type="Google" id="ProtNLM"/>
    </source>
</evidence>
<reference evidence="1" key="1">
    <citation type="submission" date="2018-05" db="EMBL/GenBank/DDBJ databases">
        <title>Draft genome of Mucuna pruriens seed.</title>
        <authorList>
            <person name="Nnadi N.E."/>
            <person name="Vos R."/>
            <person name="Hasami M.H."/>
            <person name="Devisetty U.K."/>
            <person name="Aguiy J.C."/>
        </authorList>
    </citation>
    <scope>NUCLEOTIDE SEQUENCE [LARGE SCALE GENOMIC DNA]</scope>
    <source>
        <strain evidence="1">JCA_2017</strain>
    </source>
</reference>
<proteinExistence type="predicted"/>
<gene>
    <name evidence="1" type="ORF">CR513_03326</name>
</gene>
<name>A0A371IA74_MUCPR</name>
<comment type="caution">
    <text evidence="1">The sequence shown here is derived from an EMBL/GenBank/DDBJ whole genome shotgun (WGS) entry which is preliminary data.</text>
</comment>
<dbReference type="OrthoDB" id="1934635at2759"/>
<organism evidence="1 2">
    <name type="scientific">Mucuna pruriens</name>
    <name type="common">Velvet bean</name>
    <name type="synonym">Dolichos pruriens</name>
    <dbReference type="NCBI Taxonomy" id="157652"/>
    <lineage>
        <taxon>Eukaryota</taxon>
        <taxon>Viridiplantae</taxon>
        <taxon>Streptophyta</taxon>
        <taxon>Embryophyta</taxon>
        <taxon>Tracheophyta</taxon>
        <taxon>Spermatophyta</taxon>
        <taxon>Magnoliopsida</taxon>
        <taxon>eudicotyledons</taxon>
        <taxon>Gunneridae</taxon>
        <taxon>Pentapetalae</taxon>
        <taxon>rosids</taxon>
        <taxon>fabids</taxon>
        <taxon>Fabales</taxon>
        <taxon>Fabaceae</taxon>
        <taxon>Papilionoideae</taxon>
        <taxon>50 kb inversion clade</taxon>
        <taxon>NPAAA clade</taxon>
        <taxon>indigoferoid/millettioid clade</taxon>
        <taxon>Phaseoleae</taxon>
        <taxon>Mucuna</taxon>
    </lineage>
</organism>